<feature type="region of interest" description="Disordered" evidence="1">
    <location>
        <begin position="402"/>
        <end position="427"/>
    </location>
</feature>
<protein>
    <submittedName>
        <fullName evidence="2">Uncharacterized protein</fullName>
    </submittedName>
</protein>
<organism evidence="2 3">
    <name type="scientific">Elasticomyces elasticus</name>
    <dbReference type="NCBI Taxonomy" id="574655"/>
    <lineage>
        <taxon>Eukaryota</taxon>
        <taxon>Fungi</taxon>
        <taxon>Dikarya</taxon>
        <taxon>Ascomycota</taxon>
        <taxon>Pezizomycotina</taxon>
        <taxon>Dothideomycetes</taxon>
        <taxon>Dothideomycetidae</taxon>
        <taxon>Mycosphaerellales</taxon>
        <taxon>Teratosphaeriaceae</taxon>
        <taxon>Elasticomyces</taxon>
    </lineage>
</organism>
<feature type="compositionally biased region" description="Low complexity" evidence="1">
    <location>
        <begin position="157"/>
        <end position="169"/>
    </location>
</feature>
<feature type="compositionally biased region" description="Polar residues" evidence="1">
    <location>
        <begin position="323"/>
        <end position="334"/>
    </location>
</feature>
<feature type="compositionally biased region" description="Low complexity" evidence="1">
    <location>
        <begin position="187"/>
        <end position="196"/>
    </location>
</feature>
<dbReference type="InterPro" id="IPR052973">
    <property type="entry name" value="Fungal_sec-metab_reg_TF"/>
</dbReference>
<feature type="region of interest" description="Disordered" evidence="1">
    <location>
        <begin position="42"/>
        <end position="96"/>
    </location>
</feature>
<feature type="region of interest" description="Disordered" evidence="1">
    <location>
        <begin position="117"/>
        <end position="203"/>
    </location>
</feature>
<comment type="caution">
    <text evidence="2">The sequence shown here is derived from an EMBL/GenBank/DDBJ whole genome shotgun (WGS) entry which is preliminary data.</text>
</comment>
<evidence type="ECO:0000313" key="2">
    <source>
        <dbReference type="EMBL" id="KAK5693644.1"/>
    </source>
</evidence>
<dbReference type="Proteomes" id="UP001310594">
    <property type="component" value="Unassembled WGS sequence"/>
</dbReference>
<sequence length="887" mass="98670">MATIHGTAALFDLNFGVPGGDEFDVTDYLNVEAMTADQSYSWPAQDAHSSNFNSPLDTHSTAASDWTRSPGRQSVQSGSNGAASTTLSPSTGSLNLTPTSSNAFPLFGDATFIDAGEASENTSTSPGSSFSNSSDDYVHVGRVSGNPRGRRNMNTWPPSSSQSGAGPSSTHRPSTTSNGSAGTWEQSSSFPTTSSTGGWMDQTGGQWGELDLSLFGYGLGQAATLQSFDTDPLLDISAFTGVASRGLDDNTHFRSNNANGQVFLQNPYGPNYAFATQPSPQAGRPATAVRPHHHALHDTMLAGRGPTEQHRLDFPPAVPPTFTEATTRDNGQSDSRIEPALVNSTSPPPNFTLVAGTRSGRHVPYPQPASQHHQRRAQPSHPSRHTHLPVVPSVAVQAVNRQLQPSKPGSGRDGATSTLVDRTHKGGRKKNMRLTAGVRERSHLMRKTGACWRCALQRDPCPDEGTPCGRCHVRSQRGQTYFFGCDRSKLPDFVYDFLPPSMTGMHQKQSIEDYVAHNVVRWDGDNSIDIWLTCGHGPALRWKLYEFQPKDDEPCWQFQYLQDPITRQQIQIKKYSPPFGLMKLETSDDAHFDGYLEQLLHPQHLADFGWTCFEEETQVDDFQARLLQAMCDLATSTRDDELRELLRKILRMMTLTYIMGHTLTLIEDTAYGVIDAVQMSPTPKEPPSKHVSPRLASRQLKFFFHILREKIYIELLNWQQQTLRSSPKKEATWLPAFCVTLSVAMMLEEVQRTIFIQADAKSKKDAANMTRAQAETEAHNACERIDDRYELLVGLFQCKYRDKKWTLGSFGNQTPELSDPHSRHFLAEVMSLLCEKSKLNLSVTIIEAFANRFAQRIIWRAEKMSHWDLRISASIRLAWWRASCCRS</sequence>
<dbReference type="EMBL" id="JAVRQU010000017">
    <property type="protein sequence ID" value="KAK5693644.1"/>
    <property type="molecule type" value="Genomic_DNA"/>
</dbReference>
<evidence type="ECO:0000256" key="1">
    <source>
        <dbReference type="SAM" id="MobiDB-lite"/>
    </source>
</evidence>
<dbReference type="AlphaFoldDB" id="A0AAN7W146"/>
<dbReference type="PANTHER" id="PTHR35392:SF1">
    <property type="entry name" value="ZN(II)2CYS6 TRANSCRIPTION FACTOR (EUROFUNG)"/>
    <property type="match status" value="1"/>
</dbReference>
<feature type="compositionally biased region" description="Polar residues" evidence="1">
    <location>
        <begin position="170"/>
        <end position="186"/>
    </location>
</feature>
<dbReference type="PANTHER" id="PTHR35392">
    <property type="entry name" value="ZN(II)2CYS6 TRANSCRIPTION FACTOR (EUROFUNG)-RELATED-RELATED"/>
    <property type="match status" value="1"/>
</dbReference>
<gene>
    <name evidence="2" type="ORF">LTR97_010213</name>
</gene>
<feature type="region of interest" description="Disordered" evidence="1">
    <location>
        <begin position="316"/>
        <end position="387"/>
    </location>
</feature>
<reference evidence="2" key="1">
    <citation type="submission" date="2023-08" db="EMBL/GenBank/DDBJ databases">
        <title>Black Yeasts Isolated from many extreme environments.</title>
        <authorList>
            <person name="Coleine C."/>
            <person name="Stajich J.E."/>
            <person name="Selbmann L."/>
        </authorList>
    </citation>
    <scope>NUCLEOTIDE SEQUENCE</scope>
    <source>
        <strain evidence="2">CCFEE 5810</strain>
    </source>
</reference>
<evidence type="ECO:0000313" key="3">
    <source>
        <dbReference type="Proteomes" id="UP001310594"/>
    </source>
</evidence>
<feature type="compositionally biased region" description="Basic residues" evidence="1">
    <location>
        <begin position="372"/>
        <end position="387"/>
    </location>
</feature>
<accession>A0AAN7W146</accession>
<feature type="compositionally biased region" description="Low complexity" evidence="1">
    <location>
        <begin position="119"/>
        <end position="134"/>
    </location>
</feature>
<name>A0AAN7W146_9PEZI</name>
<proteinExistence type="predicted"/>